<dbReference type="CDD" id="cd08946">
    <property type="entry name" value="SDR_e"/>
    <property type="match status" value="1"/>
</dbReference>
<dbReference type="InterPro" id="IPR050177">
    <property type="entry name" value="Lipid_A_modif_metabolic_enz"/>
</dbReference>
<accession>A0A2R4TE76</accession>
<dbReference type="Pfam" id="PF01370">
    <property type="entry name" value="Epimerase"/>
    <property type="match status" value="1"/>
</dbReference>
<dbReference type="InterPro" id="IPR001509">
    <property type="entry name" value="Epimerase_deHydtase"/>
</dbReference>
<protein>
    <submittedName>
        <fullName evidence="2">NAD-dependent epimerase/dehydratase</fullName>
    </submittedName>
</protein>
<dbReference type="PANTHER" id="PTHR43245">
    <property type="entry name" value="BIFUNCTIONAL POLYMYXIN RESISTANCE PROTEIN ARNA"/>
    <property type="match status" value="1"/>
</dbReference>
<organism evidence="2 3">
    <name type="scientific">Streptomyces lunaelactis</name>
    <dbReference type="NCBI Taxonomy" id="1535768"/>
    <lineage>
        <taxon>Bacteria</taxon>
        <taxon>Bacillati</taxon>
        <taxon>Actinomycetota</taxon>
        <taxon>Actinomycetes</taxon>
        <taxon>Kitasatosporales</taxon>
        <taxon>Streptomycetaceae</taxon>
        <taxon>Streptomyces</taxon>
    </lineage>
</organism>
<sequence length="335" mass="34933">MTVLGASGLLGTAVSRQLASRPGRLRLVGRRPVTVPEQPVADVEELTLDLTRPGAVAEAVAGSDAVVHLVAHTGGPGTWRVADGDTLAERVNLGLVHDVLDAVRAGRTAPQPALLFAGSVSQAARMPATGAGDTPPDQPPTAYDRHKLAAERAIEAATAEGIVRGSTLRLSTLYSQGTDSTDLDRGVVSSMMRRAFAGEPLTLWNGGRAKRDFLGVDDAAAAFTAALDGLDAVSGRHWDIGTGERTSVAELFTYIAETVARHTGKPQVAVEETDPAEYAMPTDEIDFVLTESGFRQATGWRAQVPLSEGLDGLAAAVAHQLPGAARQLPGTGNRV</sequence>
<dbReference type="Gene3D" id="3.40.50.720">
    <property type="entry name" value="NAD(P)-binding Rossmann-like Domain"/>
    <property type="match status" value="1"/>
</dbReference>
<dbReference type="AlphaFoldDB" id="A0A2R4TE76"/>
<proteinExistence type="predicted"/>
<gene>
    <name evidence="2" type="ORF">SLUN_13890</name>
</gene>
<reference evidence="2 3" key="1">
    <citation type="submission" date="2018-01" db="EMBL/GenBank/DDBJ databases">
        <title>Complete genome sequence of Streptomyces lunaelactis MM109T, a Ferroverdin A producer isolated from cave moonmilk deposits.</title>
        <authorList>
            <person name="Naome A."/>
            <person name="Martinet L."/>
            <person name="Maciejewska M."/>
            <person name="Anderssen S."/>
            <person name="Adam D."/>
            <person name="Tenconi E."/>
            <person name="Deflandre B."/>
            <person name="Arguelles-Arias A."/>
            <person name="Calusinska M."/>
            <person name="Copieters W."/>
            <person name="Karim L."/>
            <person name="Hanikenne M."/>
            <person name="Baurain D."/>
            <person name="van Wezel G."/>
            <person name="Smargiasso N."/>
            <person name="de Pauw E."/>
            <person name="Delfosse P."/>
            <person name="Rigali S."/>
        </authorList>
    </citation>
    <scope>NUCLEOTIDE SEQUENCE [LARGE SCALE GENOMIC DNA]</scope>
    <source>
        <strain evidence="2 3">MM109</strain>
    </source>
</reference>
<dbReference type="Proteomes" id="UP000244201">
    <property type="component" value="Chromosome"/>
</dbReference>
<dbReference type="OrthoDB" id="3288614at2"/>
<evidence type="ECO:0000259" key="1">
    <source>
        <dbReference type="Pfam" id="PF01370"/>
    </source>
</evidence>
<dbReference type="SUPFAM" id="SSF51735">
    <property type="entry name" value="NAD(P)-binding Rossmann-fold domains"/>
    <property type="match status" value="1"/>
</dbReference>
<evidence type="ECO:0000313" key="2">
    <source>
        <dbReference type="EMBL" id="AVZ77438.1"/>
    </source>
</evidence>
<keyword evidence="3" id="KW-1185">Reference proteome</keyword>
<evidence type="ECO:0000313" key="3">
    <source>
        <dbReference type="Proteomes" id="UP000244201"/>
    </source>
</evidence>
<dbReference type="EMBL" id="CP026304">
    <property type="protein sequence ID" value="AVZ77438.1"/>
    <property type="molecule type" value="Genomic_DNA"/>
</dbReference>
<name>A0A2R4TE76_9ACTN</name>
<feature type="domain" description="NAD-dependent epimerase/dehydratase" evidence="1">
    <location>
        <begin position="2"/>
        <end position="241"/>
    </location>
</feature>
<dbReference type="InterPro" id="IPR036291">
    <property type="entry name" value="NAD(P)-bd_dom_sf"/>
</dbReference>
<dbReference type="KEGG" id="slk:SLUN_13890"/>